<sequence length="60" mass="7017">MMDKEVKCPWCLEKAVPKMQILKKENGLVKERRCSKCGKVLAAYLDREGDFLKAIRKFEN</sequence>
<dbReference type="Proteomes" id="UP000268469">
    <property type="component" value="Unassembled WGS sequence"/>
</dbReference>
<name>A0A660SCH0_UNCW3</name>
<dbReference type="EMBL" id="QNBE01000174">
    <property type="protein sequence ID" value="RKX68343.1"/>
    <property type="molecule type" value="Genomic_DNA"/>
</dbReference>
<gene>
    <name evidence="1" type="ORF">DRP53_10925</name>
</gene>
<evidence type="ECO:0000313" key="1">
    <source>
        <dbReference type="EMBL" id="RKX68343.1"/>
    </source>
</evidence>
<dbReference type="AlphaFoldDB" id="A0A660SCH0"/>
<reference evidence="1 2" key="1">
    <citation type="submission" date="2018-06" db="EMBL/GenBank/DDBJ databases">
        <title>Extensive metabolic versatility and redundancy in microbially diverse, dynamic hydrothermal sediments.</title>
        <authorList>
            <person name="Dombrowski N."/>
            <person name="Teske A."/>
            <person name="Baker B.J."/>
        </authorList>
    </citation>
    <scope>NUCLEOTIDE SEQUENCE [LARGE SCALE GENOMIC DNA]</scope>
    <source>
        <strain evidence="1">B36_G15</strain>
    </source>
</reference>
<proteinExistence type="predicted"/>
<organism evidence="1 2">
    <name type="scientific">candidate division WOR-3 bacterium</name>
    <dbReference type="NCBI Taxonomy" id="2052148"/>
    <lineage>
        <taxon>Bacteria</taxon>
        <taxon>Bacteria division WOR-3</taxon>
    </lineage>
</organism>
<evidence type="ECO:0000313" key="2">
    <source>
        <dbReference type="Proteomes" id="UP000268469"/>
    </source>
</evidence>
<comment type="caution">
    <text evidence="1">The sequence shown here is derived from an EMBL/GenBank/DDBJ whole genome shotgun (WGS) entry which is preliminary data.</text>
</comment>
<accession>A0A660SCH0</accession>
<protein>
    <submittedName>
        <fullName evidence="1">Uncharacterized protein</fullName>
    </submittedName>
</protein>